<dbReference type="Proteomes" id="UP000800035">
    <property type="component" value="Unassembled WGS sequence"/>
</dbReference>
<feature type="compositionally biased region" description="Polar residues" evidence="1">
    <location>
        <begin position="420"/>
        <end position="430"/>
    </location>
</feature>
<feature type="compositionally biased region" description="Basic and acidic residues" evidence="1">
    <location>
        <begin position="666"/>
        <end position="675"/>
    </location>
</feature>
<sequence length="856" mass="93525">MKSKRRPRWVWVRVRVAALPRPSAPVASTPWANSSTRGSRSRAHTLGFRVVDAPDEKASFRGRDFFKLTRIELRCEQAPGHYTKVEARVEVDSTTPLAVHSSPVPAATTMEVDSRPPPTLHHYQHHDQRLHYPTPVHQPEPPRQSLPPPPAPLSSTLLPQKSPSNPPPLPSPVQHAQPSHREPTPTMPNRTRELPPVATSHLQTESPEPRTNGPMYPRPAQGVQLDAIERLQTQVSHNSSALSAHSRDMRQYEEAAQTIRREFQTQFHHQNGEIRRVDEAVGRLQLEMRGIRESIDALARRGAPPQSVSVSAQDSALELMAQQVAVISHRTNEIDTLKITIEIMKNKIQRLEDATPAQVTGRPYASPHETAQTLQSSQATSSYHSQPAVPHAKSAAPPVTSQRTQSYHSHGSPSMAATPELSQRTEQSQPHGWATVNAGTKRTHVNGLESAQEPVGQASSSPKRLKLAPIEPRTYASSSGPLASTYDYADSDSDAARVAQSQTHVLSSQPLQHPHAAFVTYSTQDAPSEDSWRPESQRIAEVRTPRGRGRGGGPGSRGGRVRKSAASHVHQLGTPEWERESWQGSSQISPEGYYYVSRPTRGIVRRGSGGGGGSSRGGRPSSSHERAMNLGLQGVTAGVGIGLPADPYAHTKKTRTKPIRNADGVLIRKDGRPDMRSQSSAANLRKVHAKREDGGSPEPGFTPSNMHSSVGAETPSPTTYGGVQDLSASVAKRHSLVLNKMFPEGLEKSRQEHDYARKVFEDNQDHAAHRRAQTHHHIQHDQETNSRPLNIKREQANTDSPRDGDIHMDHPEDHADDEGQTPGGQTDNSGHDKPSAQTSDANATAESSQTVPTASA</sequence>
<feature type="compositionally biased region" description="Gly residues" evidence="1">
    <location>
        <begin position="607"/>
        <end position="616"/>
    </location>
</feature>
<accession>A0A6A5T9U0</accession>
<feature type="region of interest" description="Disordered" evidence="1">
    <location>
        <begin position="522"/>
        <end position="584"/>
    </location>
</feature>
<feature type="region of interest" description="Disordered" evidence="1">
    <location>
        <begin position="659"/>
        <end position="723"/>
    </location>
</feature>
<protein>
    <submittedName>
        <fullName evidence="2">Uncharacterized protein</fullName>
    </submittedName>
</protein>
<proteinExistence type="predicted"/>
<feature type="compositionally biased region" description="Low complexity" evidence="1">
    <location>
        <begin position="370"/>
        <end position="382"/>
    </location>
</feature>
<dbReference type="EMBL" id="ML977037">
    <property type="protein sequence ID" value="KAF1949453.1"/>
    <property type="molecule type" value="Genomic_DNA"/>
</dbReference>
<feature type="compositionally biased region" description="Polar residues" evidence="1">
    <location>
        <begin position="835"/>
        <end position="856"/>
    </location>
</feature>
<name>A0A6A5T9U0_9PLEO</name>
<gene>
    <name evidence="2" type="ORF">CC80DRAFT_529432</name>
</gene>
<feature type="compositionally biased region" description="Basic and acidic residues" evidence="1">
    <location>
        <begin position="791"/>
        <end position="813"/>
    </location>
</feature>
<keyword evidence="3" id="KW-1185">Reference proteome</keyword>
<evidence type="ECO:0000256" key="1">
    <source>
        <dbReference type="SAM" id="MobiDB-lite"/>
    </source>
</evidence>
<feature type="region of interest" description="Disordered" evidence="1">
    <location>
        <begin position="94"/>
        <end position="220"/>
    </location>
</feature>
<feature type="region of interest" description="Disordered" evidence="1">
    <location>
        <begin position="767"/>
        <end position="856"/>
    </location>
</feature>
<evidence type="ECO:0000313" key="2">
    <source>
        <dbReference type="EMBL" id="KAF1949453.1"/>
    </source>
</evidence>
<evidence type="ECO:0000313" key="3">
    <source>
        <dbReference type="Proteomes" id="UP000800035"/>
    </source>
</evidence>
<feature type="compositionally biased region" description="Basic residues" evidence="1">
    <location>
        <begin position="768"/>
        <end position="778"/>
    </location>
</feature>
<feature type="region of interest" description="Disordered" evidence="1">
    <location>
        <begin position="354"/>
        <end position="431"/>
    </location>
</feature>
<feature type="compositionally biased region" description="Basic and acidic residues" evidence="1">
    <location>
        <begin position="530"/>
        <end position="544"/>
    </location>
</feature>
<feature type="compositionally biased region" description="Polar residues" evidence="1">
    <location>
        <begin position="399"/>
        <end position="412"/>
    </location>
</feature>
<feature type="region of interest" description="Disordered" evidence="1">
    <location>
        <begin position="604"/>
        <end position="625"/>
    </location>
</feature>
<organism evidence="2 3">
    <name type="scientific">Byssothecium circinans</name>
    <dbReference type="NCBI Taxonomy" id="147558"/>
    <lineage>
        <taxon>Eukaryota</taxon>
        <taxon>Fungi</taxon>
        <taxon>Dikarya</taxon>
        <taxon>Ascomycota</taxon>
        <taxon>Pezizomycotina</taxon>
        <taxon>Dothideomycetes</taxon>
        <taxon>Pleosporomycetidae</taxon>
        <taxon>Pleosporales</taxon>
        <taxon>Massarineae</taxon>
        <taxon>Massarinaceae</taxon>
        <taxon>Byssothecium</taxon>
    </lineage>
</organism>
<dbReference type="AlphaFoldDB" id="A0A6A5T9U0"/>
<feature type="compositionally biased region" description="Low complexity" evidence="1">
    <location>
        <begin position="153"/>
        <end position="163"/>
    </location>
</feature>
<dbReference type="OrthoDB" id="5396360at2759"/>
<feature type="compositionally biased region" description="Pro residues" evidence="1">
    <location>
        <begin position="136"/>
        <end position="152"/>
    </location>
</feature>
<reference evidence="2" key="1">
    <citation type="journal article" date="2020" name="Stud. Mycol.">
        <title>101 Dothideomycetes genomes: a test case for predicting lifestyles and emergence of pathogens.</title>
        <authorList>
            <person name="Haridas S."/>
            <person name="Albert R."/>
            <person name="Binder M."/>
            <person name="Bloem J."/>
            <person name="Labutti K."/>
            <person name="Salamov A."/>
            <person name="Andreopoulos B."/>
            <person name="Baker S."/>
            <person name="Barry K."/>
            <person name="Bills G."/>
            <person name="Bluhm B."/>
            <person name="Cannon C."/>
            <person name="Castanera R."/>
            <person name="Culley D."/>
            <person name="Daum C."/>
            <person name="Ezra D."/>
            <person name="Gonzalez J."/>
            <person name="Henrissat B."/>
            <person name="Kuo A."/>
            <person name="Liang C."/>
            <person name="Lipzen A."/>
            <person name="Lutzoni F."/>
            <person name="Magnuson J."/>
            <person name="Mondo S."/>
            <person name="Nolan M."/>
            <person name="Ohm R."/>
            <person name="Pangilinan J."/>
            <person name="Park H.-J."/>
            <person name="Ramirez L."/>
            <person name="Alfaro M."/>
            <person name="Sun H."/>
            <person name="Tritt A."/>
            <person name="Yoshinaga Y."/>
            <person name="Zwiers L.-H."/>
            <person name="Turgeon B."/>
            <person name="Goodwin S."/>
            <person name="Spatafora J."/>
            <person name="Crous P."/>
            <person name="Grigoriev I."/>
        </authorList>
    </citation>
    <scope>NUCLEOTIDE SEQUENCE</scope>
    <source>
        <strain evidence="2">CBS 675.92</strain>
    </source>
</reference>